<evidence type="ECO:0000256" key="2">
    <source>
        <dbReference type="ARBA" id="ARBA00004300"/>
    </source>
</evidence>
<dbReference type="PROSITE" id="PS51186">
    <property type="entry name" value="GNAT"/>
    <property type="match status" value="1"/>
</dbReference>
<keyword evidence="5" id="KW-0010">Activator</keyword>
<comment type="catalytic activity">
    <reaction evidence="8">
        <text>L-lysyl-[histone] + acetyl-CoA = N(6)-acetyl-L-lysyl-[histone] + CoA + H(+)</text>
        <dbReference type="Rhea" id="RHEA:21992"/>
        <dbReference type="Rhea" id="RHEA-COMP:9845"/>
        <dbReference type="Rhea" id="RHEA-COMP:11338"/>
        <dbReference type="ChEBI" id="CHEBI:15378"/>
        <dbReference type="ChEBI" id="CHEBI:29969"/>
        <dbReference type="ChEBI" id="CHEBI:57287"/>
        <dbReference type="ChEBI" id="CHEBI:57288"/>
        <dbReference type="ChEBI" id="CHEBI:61930"/>
        <dbReference type="EC" id="2.3.1.48"/>
    </reaction>
    <physiologicalReaction direction="left-to-right" evidence="8">
        <dbReference type="Rhea" id="RHEA:21993"/>
    </physiologicalReaction>
</comment>
<dbReference type="AlphaFoldDB" id="A0A2P6NMU9"/>
<keyword evidence="14" id="KW-1185">Reference proteome</keyword>
<accession>A0A2P6NMU9</accession>
<keyword evidence="6" id="KW-0206">Cytoskeleton</keyword>
<evidence type="ECO:0000256" key="9">
    <source>
        <dbReference type="PROSITE-ProRule" id="PRU00035"/>
    </source>
</evidence>
<dbReference type="SUPFAM" id="SSF47370">
    <property type="entry name" value="Bromodomain"/>
    <property type="match status" value="1"/>
</dbReference>
<keyword evidence="6" id="KW-0963">Cytoplasm</keyword>
<dbReference type="PRINTS" id="PR00503">
    <property type="entry name" value="BROMODOMAIN"/>
</dbReference>
<organism evidence="13 14">
    <name type="scientific">Planoprotostelium fungivorum</name>
    <dbReference type="NCBI Taxonomy" id="1890364"/>
    <lineage>
        <taxon>Eukaryota</taxon>
        <taxon>Amoebozoa</taxon>
        <taxon>Evosea</taxon>
        <taxon>Variosea</taxon>
        <taxon>Cavosteliida</taxon>
        <taxon>Cavosteliaceae</taxon>
        <taxon>Planoprotostelium</taxon>
    </lineage>
</organism>
<name>A0A2P6NMU9_9EUKA</name>
<keyword evidence="7" id="KW-0539">Nucleus</keyword>
<dbReference type="Pfam" id="PF00439">
    <property type="entry name" value="Bromodomain"/>
    <property type="match status" value="1"/>
</dbReference>
<evidence type="ECO:0000256" key="6">
    <source>
        <dbReference type="ARBA" id="ARBA00023212"/>
    </source>
</evidence>
<dbReference type="EMBL" id="MDYQ01000048">
    <property type="protein sequence ID" value="PRP85259.1"/>
    <property type="molecule type" value="Genomic_DNA"/>
</dbReference>
<dbReference type="Pfam" id="PF00583">
    <property type="entry name" value="Acetyltransf_1"/>
    <property type="match status" value="1"/>
</dbReference>
<dbReference type="OrthoDB" id="1937912at2759"/>
<feature type="compositionally biased region" description="Low complexity" evidence="10">
    <location>
        <begin position="10"/>
        <end position="19"/>
    </location>
</feature>
<evidence type="ECO:0000256" key="8">
    <source>
        <dbReference type="ARBA" id="ARBA00048940"/>
    </source>
</evidence>
<comment type="similarity">
    <text evidence="3">Belongs to the acetyltransferase family. GCN5 subfamily.</text>
</comment>
<protein>
    <recommendedName>
        <fullName evidence="15">Histone acetyltransferase</fullName>
    </recommendedName>
</protein>
<evidence type="ECO:0000256" key="3">
    <source>
        <dbReference type="ARBA" id="ARBA00008607"/>
    </source>
</evidence>
<dbReference type="SUPFAM" id="SSF55729">
    <property type="entry name" value="Acyl-CoA N-acyltransferases (Nat)"/>
    <property type="match status" value="1"/>
</dbReference>
<dbReference type="InterPro" id="IPR000182">
    <property type="entry name" value="GNAT_dom"/>
</dbReference>
<evidence type="ECO:0000256" key="10">
    <source>
        <dbReference type="SAM" id="MobiDB-lite"/>
    </source>
</evidence>
<dbReference type="InParanoid" id="A0A2P6NMU9"/>
<reference evidence="13 14" key="1">
    <citation type="journal article" date="2018" name="Genome Biol. Evol.">
        <title>Multiple Roots of Fruiting Body Formation in Amoebozoa.</title>
        <authorList>
            <person name="Hillmann F."/>
            <person name="Forbes G."/>
            <person name="Novohradska S."/>
            <person name="Ferling I."/>
            <person name="Riege K."/>
            <person name="Groth M."/>
            <person name="Westermann M."/>
            <person name="Marz M."/>
            <person name="Spaller T."/>
            <person name="Winckler T."/>
            <person name="Schaap P."/>
            <person name="Glockner G."/>
        </authorList>
    </citation>
    <scope>NUCLEOTIDE SEQUENCE [LARGE SCALE GENOMIC DNA]</scope>
    <source>
        <strain evidence="13 14">Jena</strain>
    </source>
</reference>
<dbReference type="PANTHER" id="PTHR45750">
    <property type="entry name" value="GH11602P"/>
    <property type="match status" value="1"/>
</dbReference>
<dbReference type="InterPro" id="IPR036427">
    <property type="entry name" value="Bromodomain-like_sf"/>
</dbReference>
<evidence type="ECO:0000259" key="12">
    <source>
        <dbReference type="PROSITE" id="PS51186"/>
    </source>
</evidence>
<evidence type="ECO:0000313" key="13">
    <source>
        <dbReference type="EMBL" id="PRP85259.1"/>
    </source>
</evidence>
<dbReference type="SMART" id="SM00297">
    <property type="entry name" value="BROMO"/>
    <property type="match status" value="1"/>
</dbReference>
<dbReference type="InterPro" id="IPR009464">
    <property type="entry name" value="PCAF_N"/>
</dbReference>
<feature type="region of interest" description="Disordered" evidence="10">
    <location>
        <begin position="429"/>
        <end position="448"/>
    </location>
</feature>
<dbReference type="GO" id="GO:0043992">
    <property type="term" value="F:histone H3K9 acetyltransferase activity"/>
    <property type="evidence" value="ECO:0007669"/>
    <property type="project" value="UniProtKB-ARBA"/>
</dbReference>
<feature type="compositionally biased region" description="Polar residues" evidence="10">
    <location>
        <begin position="174"/>
        <end position="184"/>
    </location>
</feature>
<evidence type="ECO:0000256" key="5">
    <source>
        <dbReference type="ARBA" id="ARBA00023159"/>
    </source>
</evidence>
<evidence type="ECO:0000256" key="4">
    <source>
        <dbReference type="ARBA" id="ARBA00023117"/>
    </source>
</evidence>
<feature type="domain" description="Bromo" evidence="11">
    <location>
        <begin position="711"/>
        <end position="782"/>
    </location>
</feature>
<evidence type="ECO:0008006" key="15">
    <source>
        <dbReference type="Google" id="ProtNLM"/>
    </source>
</evidence>
<dbReference type="GO" id="GO:0045944">
    <property type="term" value="P:positive regulation of transcription by RNA polymerase II"/>
    <property type="evidence" value="ECO:0007669"/>
    <property type="project" value="TreeGrafter"/>
</dbReference>
<dbReference type="CDD" id="cd05509">
    <property type="entry name" value="Bromo_gcn5_like"/>
    <property type="match status" value="1"/>
</dbReference>
<dbReference type="GO" id="GO:0140672">
    <property type="term" value="C:ATAC complex"/>
    <property type="evidence" value="ECO:0007669"/>
    <property type="project" value="TreeGrafter"/>
</dbReference>
<dbReference type="PROSITE" id="PS50014">
    <property type="entry name" value="BROMODOMAIN_2"/>
    <property type="match status" value="1"/>
</dbReference>
<dbReference type="InterPro" id="IPR037800">
    <property type="entry name" value="GCN5"/>
</dbReference>
<feature type="domain" description="N-acetyltransferase" evidence="12">
    <location>
        <begin position="469"/>
        <end position="624"/>
    </location>
</feature>
<dbReference type="InterPro" id="IPR001487">
    <property type="entry name" value="Bromodomain"/>
</dbReference>
<gene>
    <name evidence="13" type="ORF">PROFUN_07029</name>
</gene>
<comment type="caution">
    <text evidence="13">The sequence shown here is derived from an EMBL/GenBank/DDBJ whole genome shotgun (WGS) entry which is preliminary data.</text>
</comment>
<evidence type="ECO:0000256" key="7">
    <source>
        <dbReference type="ARBA" id="ARBA00023242"/>
    </source>
</evidence>
<comment type="subcellular location">
    <subcellularLocation>
        <location evidence="2">Cytoplasm</location>
        <location evidence="2">Cytoskeleton</location>
        <location evidence="2">Microtubule organizing center</location>
        <location evidence="2">Centrosome</location>
    </subcellularLocation>
    <subcellularLocation>
        <location evidence="1">Nucleus</location>
    </subcellularLocation>
</comment>
<dbReference type="Pfam" id="PF06466">
    <property type="entry name" value="PCAF_N"/>
    <property type="match status" value="2"/>
</dbReference>
<dbReference type="Gene3D" id="1.20.920.10">
    <property type="entry name" value="Bromodomain-like"/>
    <property type="match status" value="1"/>
</dbReference>
<dbReference type="CDD" id="cd04301">
    <property type="entry name" value="NAT_SF"/>
    <property type="match status" value="1"/>
</dbReference>
<dbReference type="PANTHER" id="PTHR45750:SF3">
    <property type="entry name" value="HISTONE ACETYLTRANSFERASE"/>
    <property type="match status" value="1"/>
</dbReference>
<dbReference type="Gene3D" id="3.40.630.30">
    <property type="match status" value="1"/>
</dbReference>
<proteinExistence type="inferred from homology"/>
<dbReference type="Proteomes" id="UP000241769">
    <property type="component" value="Unassembled WGS sequence"/>
</dbReference>
<feature type="region of interest" description="Disordered" evidence="10">
    <location>
        <begin position="381"/>
        <end position="411"/>
    </location>
</feature>
<evidence type="ECO:0000313" key="14">
    <source>
        <dbReference type="Proteomes" id="UP000241769"/>
    </source>
</evidence>
<evidence type="ECO:0000259" key="11">
    <source>
        <dbReference type="PROSITE" id="PS50014"/>
    </source>
</evidence>
<dbReference type="GO" id="GO:0005634">
    <property type="term" value="C:nucleus"/>
    <property type="evidence" value="ECO:0007669"/>
    <property type="project" value="UniProtKB-SubCell"/>
</dbReference>
<feature type="region of interest" description="Disordered" evidence="10">
    <location>
        <begin position="154"/>
        <end position="188"/>
    </location>
</feature>
<dbReference type="InterPro" id="IPR016181">
    <property type="entry name" value="Acyl_CoA_acyltransferase"/>
</dbReference>
<dbReference type="GO" id="GO:0005813">
    <property type="term" value="C:centrosome"/>
    <property type="evidence" value="ECO:0007669"/>
    <property type="project" value="UniProtKB-SubCell"/>
</dbReference>
<sequence>MIGPKGVGTNGQPQQTNGQAHSNGIAQFLSKMSKTEKIVRAATHLRCQNRIGPQTQCPCEGWKKNIMPSAAPGQPSNVECATCKHSVLHHGIQSLKPDELDRVVTLVIQLEQHTLEANKCASVDKVKHDKHMEFINKAQNILKDHFTFLRRNQPSQNHGAVAPPGQPGHPTGIPNHSTGQTHGANPQAGAALTHPVLQNGNLPGNVVGQQMSGKVTDMLGVPPFELPSISQKILRNFVDVRYNQEHKRVMAEKLAKWFEATLERLELAPPAPTNSDLNPHEKMWILTWKRWKYFCRVLPPPQKCRLNDIFGKGTLRFLLRQNQLKEVIRKCRTVSPEMETFVPEFFSELDKEISNDQSMVLQMAAPAVKPEEVHHAAVNKVQTNGALQPAAPAPGPGRKRKPSDPPVHQSKRLKNEVGENGQMMQQSNVHNAKPTHPQDPNSEKQFKREEDRIIKARDEETQGVIQFSVFYNDKLPQHVIWLCRLKVIFSQQLPKMPKDYIVRLVFDRNHRALAVLKTVDEGKEKDVVGGISFRPFKSQGFIEIVFCAVTHTEQKGGYGKQLMNRLKVYAQQEGILRFLTYADKYAIGYFKKQGFTKTITLEESKWKGYIKDYVGATLMECVIHPNINYQTVPEMLKKQKKLYHDLINEIQPSKQHIVHKGGLEEFKDSRGIICIHEVPGFKDSVWVPPPPSPEELDRLFRDMREILVLMRDHPSSWPFHHPVDRNQVPDYEDHIKDPIDMEMIERRLKRGNYYITKEIFLADVKRMCDNCRYYNRPDTEYFKCANEIENEFVKGAKYFKR</sequence>
<keyword evidence="4 9" id="KW-0103">Bromodomain</keyword>
<feature type="region of interest" description="Disordered" evidence="10">
    <location>
        <begin position="1"/>
        <end position="21"/>
    </location>
</feature>
<dbReference type="STRING" id="1890364.A0A2P6NMU9"/>
<evidence type="ECO:0000256" key="1">
    <source>
        <dbReference type="ARBA" id="ARBA00004123"/>
    </source>
</evidence>